<dbReference type="GO" id="GO:1990904">
    <property type="term" value="C:ribonucleoprotein complex"/>
    <property type="evidence" value="ECO:0007669"/>
    <property type="project" value="UniProtKB-KW"/>
</dbReference>
<dbReference type="HAMAP" id="MF_00382">
    <property type="entry name" value="Ribosomal_bL20"/>
    <property type="match status" value="1"/>
</dbReference>
<dbReference type="SUPFAM" id="SSF74731">
    <property type="entry name" value="Ribosomal protein L20"/>
    <property type="match status" value="1"/>
</dbReference>
<dbReference type="FunFam" id="1.10.1900.20:FF:000001">
    <property type="entry name" value="50S ribosomal protein L20"/>
    <property type="match status" value="1"/>
</dbReference>
<dbReference type="Proteomes" id="UP000229056">
    <property type="component" value="Unassembled WGS sequence"/>
</dbReference>
<proteinExistence type="inferred from homology"/>
<keyword evidence="3 5" id="KW-0687">Ribonucleoprotein</keyword>
<dbReference type="PANTHER" id="PTHR10986">
    <property type="entry name" value="39S RIBOSOMAL PROTEIN L20"/>
    <property type="match status" value="1"/>
</dbReference>
<keyword evidence="5 6" id="KW-0699">rRNA-binding</keyword>
<comment type="function">
    <text evidence="5 6">Binds directly to 23S ribosomal RNA and is necessary for the in vitro assembly process of the 50S ribosomal subunit. It is not involved in the protein synthesizing functions of that subunit.</text>
</comment>
<dbReference type="InterPro" id="IPR005813">
    <property type="entry name" value="Ribosomal_bL20"/>
</dbReference>
<name>A0A2H0W4S2_9BACT</name>
<evidence type="ECO:0000256" key="2">
    <source>
        <dbReference type="ARBA" id="ARBA00022980"/>
    </source>
</evidence>
<dbReference type="Gene3D" id="6.10.160.10">
    <property type="match status" value="1"/>
</dbReference>
<dbReference type="Gene3D" id="1.10.1900.20">
    <property type="entry name" value="Ribosomal protein L20"/>
    <property type="match status" value="1"/>
</dbReference>
<organism evidence="7 8">
    <name type="scientific">Candidatus Buchananbacteria bacterium CG10_big_fil_rev_8_21_14_0_10_33_19</name>
    <dbReference type="NCBI Taxonomy" id="1974525"/>
    <lineage>
        <taxon>Bacteria</taxon>
        <taxon>Candidatus Buchananiibacteriota</taxon>
    </lineage>
</organism>
<dbReference type="NCBIfam" id="TIGR01032">
    <property type="entry name" value="rplT_bact"/>
    <property type="match status" value="1"/>
</dbReference>
<evidence type="ECO:0000256" key="5">
    <source>
        <dbReference type="HAMAP-Rule" id="MF_00382"/>
    </source>
</evidence>
<evidence type="ECO:0000256" key="3">
    <source>
        <dbReference type="ARBA" id="ARBA00023274"/>
    </source>
</evidence>
<dbReference type="EMBL" id="PEZY01000012">
    <property type="protein sequence ID" value="PIS05650.1"/>
    <property type="molecule type" value="Genomic_DNA"/>
</dbReference>
<reference evidence="8" key="1">
    <citation type="submission" date="2017-09" db="EMBL/GenBank/DDBJ databases">
        <title>Depth-based differentiation of microbial function through sediment-hosted aquifers and enrichment of novel symbionts in the deep terrestrial subsurface.</title>
        <authorList>
            <person name="Probst A.J."/>
            <person name="Ladd B."/>
            <person name="Jarett J.K."/>
            <person name="Geller-Mcgrath D.E."/>
            <person name="Sieber C.M.K."/>
            <person name="Emerson J.B."/>
            <person name="Anantharaman K."/>
            <person name="Thomas B.C."/>
            <person name="Malmstrom R."/>
            <person name="Stieglmeier M."/>
            <person name="Klingl A."/>
            <person name="Woyke T."/>
            <person name="Ryan C.M."/>
            <person name="Banfield J.F."/>
        </authorList>
    </citation>
    <scope>NUCLEOTIDE SEQUENCE [LARGE SCALE GENOMIC DNA]</scope>
</reference>
<dbReference type="GO" id="GO:0005840">
    <property type="term" value="C:ribosome"/>
    <property type="evidence" value="ECO:0007669"/>
    <property type="project" value="UniProtKB-KW"/>
</dbReference>
<dbReference type="PRINTS" id="PR00062">
    <property type="entry name" value="RIBOSOMALL20"/>
</dbReference>
<dbReference type="AlphaFoldDB" id="A0A2H0W4S2"/>
<comment type="similarity">
    <text evidence="1 5 6">Belongs to the bacterial ribosomal protein bL20 family.</text>
</comment>
<keyword evidence="5 6" id="KW-0694">RNA-binding</keyword>
<evidence type="ECO:0000256" key="6">
    <source>
        <dbReference type="RuleBase" id="RU000560"/>
    </source>
</evidence>
<dbReference type="GO" id="GO:0019843">
    <property type="term" value="F:rRNA binding"/>
    <property type="evidence" value="ECO:0007669"/>
    <property type="project" value="UniProtKB-UniRule"/>
</dbReference>
<protein>
    <recommendedName>
        <fullName evidence="4 5">Large ribosomal subunit protein bL20</fullName>
    </recommendedName>
</protein>
<evidence type="ECO:0000313" key="8">
    <source>
        <dbReference type="Proteomes" id="UP000229056"/>
    </source>
</evidence>
<dbReference type="GO" id="GO:0000027">
    <property type="term" value="P:ribosomal large subunit assembly"/>
    <property type="evidence" value="ECO:0007669"/>
    <property type="project" value="UniProtKB-UniRule"/>
</dbReference>
<keyword evidence="2 5" id="KW-0689">Ribosomal protein</keyword>
<sequence>MPRVKRGVIHTKNRKGILKRAKGFKWGRKKLIKIAKTAVTKADAYAFRDRKTKKRTMRALWQIQLNAAVREHGLSYSKFIGALKTAKVELDRKVLSEIARKQPKVFAQIVEKVNPTK</sequence>
<evidence type="ECO:0000256" key="4">
    <source>
        <dbReference type="ARBA" id="ARBA00035172"/>
    </source>
</evidence>
<dbReference type="InterPro" id="IPR035566">
    <property type="entry name" value="Ribosomal_protein_bL20_C"/>
</dbReference>
<dbReference type="CDD" id="cd07026">
    <property type="entry name" value="Ribosomal_L20"/>
    <property type="match status" value="1"/>
</dbReference>
<gene>
    <name evidence="5" type="primary">rplT</name>
    <name evidence="7" type="ORF">COT80_02635</name>
</gene>
<comment type="caution">
    <text evidence="7">The sequence shown here is derived from an EMBL/GenBank/DDBJ whole genome shotgun (WGS) entry which is preliminary data.</text>
</comment>
<dbReference type="Pfam" id="PF00453">
    <property type="entry name" value="Ribosomal_L20"/>
    <property type="match status" value="1"/>
</dbReference>
<dbReference type="GO" id="GO:0006412">
    <property type="term" value="P:translation"/>
    <property type="evidence" value="ECO:0007669"/>
    <property type="project" value="InterPro"/>
</dbReference>
<dbReference type="GO" id="GO:0003735">
    <property type="term" value="F:structural constituent of ribosome"/>
    <property type="evidence" value="ECO:0007669"/>
    <property type="project" value="InterPro"/>
</dbReference>
<evidence type="ECO:0000256" key="1">
    <source>
        <dbReference type="ARBA" id="ARBA00007698"/>
    </source>
</evidence>
<accession>A0A2H0W4S2</accession>
<evidence type="ECO:0000313" key="7">
    <source>
        <dbReference type="EMBL" id="PIS05650.1"/>
    </source>
</evidence>